<dbReference type="InParanoid" id="A0A0U5JDR5"/>
<comment type="similarity">
    <text evidence="4">Belongs to the RecO family.</text>
</comment>
<keyword evidence="7" id="KW-1185">Reference proteome</keyword>
<evidence type="ECO:0000313" key="6">
    <source>
        <dbReference type="EMBL" id="CUI16021.1"/>
    </source>
</evidence>
<dbReference type="Proteomes" id="UP000069902">
    <property type="component" value="Chromosome cPNK"/>
</dbReference>
<dbReference type="NCBIfam" id="TIGR00613">
    <property type="entry name" value="reco"/>
    <property type="match status" value="1"/>
</dbReference>
<evidence type="ECO:0000259" key="5">
    <source>
        <dbReference type="Pfam" id="PF11967"/>
    </source>
</evidence>
<dbReference type="Pfam" id="PF11967">
    <property type="entry name" value="RecO_N"/>
    <property type="match status" value="1"/>
</dbReference>
<evidence type="ECO:0000313" key="7">
    <source>
        <dbReference type="Proteomes" id="UP000069902"/>
    </source>
</evidence>
<dbReference type="AlphaFoldDB" id="A0A0U5JDR5"/>
<dbReference type="Pfam" id="PF02565">
    <property type="entry name" value="RecO_C"/>
    <property type="match status" value="1"/>
</dbReference>
<dbReference type="HAMAP" id="MF_00201">
    <property type="entry name" value="RecO"/>
    <property type="match status" value="1"/>
</dbReference>
<dbReference type="STRING" id="389348.PNK_0388"/>
<sequence length="253" mass="28936">MHRKWVQAIALAPINPVKWVCMSVSSDFHTAEGIVVKVIPFRDYDQILVVFTREAGVIKVLHKGSRSKKRGVQGLCMPLTRIEVVYKEKKGEIFSCHELAHLGSYHALRHELSHLNAACDLLQVIYQTQLIGKPAPQLFALLKLYLEKIPSISSPCLLTTSFRLKLLKHEGVSAYPLACSHCLYPLLKEAFVYQGEAYCRDHRVAGSYALQEMELGVLYKLMVCQSYQELAQTELLPQTKTKLERYFRERMQK</sequence>
<keyword evidence="1 4" id="KW-0227">DNA damage</keyword>
<feature type="domain" description="DNA replication/recombination mediator RecO N-terminal" evidence="5">
    <location>
        <begin position="29"/>
        <end position="98"/>
    </location>
</feature>
<dbReference type="PANTHER" id="PTHR33991:SF1">
    <property type="entry name" value="DNA REPAIR PROTEIN RECO"/>
    <property type="match status" value="1"/>
</dbReference>
<comment type="function">
    <text evidence="4">Involved in DNA repair and RecF pathway recombination.</text>
</comment>
<dbReference type="GO" id="GO:0006302">
    <property type="term" value="P:double-strand break repair"/>
    <property type="evidence" value="ECO:0007669"/>
    <property type="project" value="TreeGrafter"/>
</dbReference>
<dbReference type="SUPFAM" id="SSF50249">
    <property type="entry name" value="Nucleic acid-binding proteins"/>
    <property type="match status" value="1"/>
</dbReference>
<proteinExistence type="inferred from homology"/>
<dbReference type="SUPFAM" id="SSF57863">
    <property type="entry name" value="ArfGap/RecO-like zinc finger"/>
    <property type="match status" value="1"/>
</dbReference>
<dbReference type="GO" id="GO:0043590">
    <property type="term" value="C:bacterial nucleoid"/>
    <property type="evidence" value="ECO:0007669"/>
    <property type="project" value="TreeGrafter"/>
</dbReference>
<reference evidence="7" key="1">
    <citation type="submission" date="2015-09" db="EMBL/GenBank/DDBJ databases">
        <authorList>
            <person name="Bertelli C."/>
        </authorList>
    </citation>
    <scope>NUCLEOTIDE SEQUENCE [LARGE SCALE GENOMIC DNA]</scope>
    <source>
        <strain evidence="7">KNic</strain>
    </source>
</reference>
<dbReference type="PATRIC" id="fig|389348.3.peg.435"/>
<evidence type="ECO:0000256" key="1">
    <source>
        <dbReference type="ARBA" id="ARBA00022763"/>
    </source>
</evidence>
<dbReference type="InterPro" id="IPR012340">
    <property type="entry name" value="NA-bd_OB-fold"/>
</dbReference>
<dbReference type="InterPro" id="IPR022572">
    <property type="entry name" value="DNA_rep/recomb_RecO_N"/>
</dbReference>
<evidence type="ECO:0000256" key="4">
    <source>
        <dbReference type="HAMAP-Rule" id="MF_00201"/>
    </source>
</evidence>
<protein>
    <recommendedName>
        <fullName evidence="4">DNA repair protein RecO</fullName>
    </recommendedName>
    <alternativeName>
        <fullName evidence="4">Recombination protein O</fullName>
    </alternativeName>
</protein>
<dbReference type="Gene3D" id="2.40.50.140">
    <property type="entry name" value="Nucleic acid-binding proteins"/>
    <property type="match status" value="1"/>
</dbReference>
<keyword evidence="2 4" id="KW-0233">DNA recombination</keyword>
<keyword evidence="3 4" id="KW-0234">DNA repair</keyword>
<dbReference type="GO" id="GO:0006310">
    <property type="term" value="P:DNA recombination"/>
    <property type="evidence" value="ECO:0007669"/>
    <property type="project" value="UniProtKB-UniRule"/>
</dbReference>
<evidence type="ECO:0000256" key="3">
    <source>
        <dbReference type="ARBA" id="ARBA00023204"/>
    </source>
</evidence>
<dbReference type="InterPro" id="IPR037278">
    <property type="entry name" value="ARFGAP/RecO"/>
</dbReference>
<dbReference type="EMBL" id="LN879502">
    <property type="protein sequence ID" value="CUI16021.1"/>
    <property type="molecule type" value="Genomic_DNA"/>
</dbReference>
<dbReference type="InterPro" id="IPR003717">
    <property type="entry name" value="RecO"/>
</dbReference>
<dbReference type="PANTHER" id="PTHR33991">
    <property type="entry name" value="DNA REPAIR PROTEIN RECO"/>
    <property type="match status" value="1"/>
</dbReference>
<gene>
    <name evidence="4 6" type="primary">recO</name>
    <name evidence="6" type="ORF">PNK_0388</name>
</gene>
<organism evidence="6 7">
    <name type="scientific">Candidatus Protochlamydia naegleriophila</name>
    <dbReference type="NCBI Taxonomy" id="389348"/>
    <lineage>
        <taxon>Bacteria</taxon>
        <taxon>Pseudomonadati</taxon>
        <taxon>Chlamydiota</taxon>
        <taxon>Chlamydiia</taxon>
        <taxon>Parachlamydiales</taxon>
        <taxon>Parachlamydiaceae</taxon>
        <taxon>Candidatus Protochlamydia</taxon>
    </lineage>
</organism>
<dbReference type="KEGG" id="pnl:PNK_0388"/>
<accession>A0A0U5JDR5</accession>
<evidence type="ECO:0000256" key="2">
    <source>
        <dbReference type="ARBA" id="ARBA00023172"/>
    </source>
</evidence>
<name>A0A0U5JDR5_9BACT</name>